<comment type="caution">
    <text evidence="1">The sequence shown here is derived from an EMBL/GenBank/DDBJ whole genome shotgun (WGS) entry which is preliminary data.</text>
</comment>
<dbReference type="RefSeq" id="WP_215788629.1">
    <property type="nucleotide sequence ID" value="NZ_JAHKKG010000005.1"/>
</dbReference>
<organism evidence="1 2">
    <name type="scientific">Paractinoplanes bogorensis</name>
    <dbReference type="NCBI Taxonomy" id="1610840"/>
    <lineage>
        <taxon>Bacteria</taxon>
        <taxon>Bacillati</taxon>
        <taxon>Actinomycetota</taxon>
        <taxon>Actinomycetes</taxon>
        <taxon>Micromonosporales</taxon>
        <taxon>Micromonosporaceae</taxon>
        <taxon>Paractinoplanes</taxon>
    </lineage>
</organism>
<protein>
    <submittedName>
        <fullName evidence="1">Isocitrate lyase/phosphoenolpyruvate mutase family protein</fullName>
    </submittedName>
</protein>
<dbReference type="PANTHER" id="PTHR42905">
    <property type="entry name" value="PHOSPHOENOLPYRUVATE CARBOXYLASE"/>
    <property type="match status" value="1"/>
</dbReference>
<dbReference type="GO" id="GO:0016829">
    <property type="term" value="F:lyase activity"/>
    <property type="evidence" value="ECO:0007669"/>
    <property type="project" value="UniProtKB-KW"/>
</dbReference>
<dbReference type="Pfam" id="PF13714">
    <property type="entry name" value="PEP_mutase"/>
    <property type="match status" value="1"/>
</dbReference>
<proteinExistence type="predicted"/>
<evidence type="ECO:0000313" key="2">
    <source>
        <dbReference type="Proteomes" id="UP001519654"/>
    </source>
</evidence>
<dbReference type="EMBL" id="JAHKKG010000005">
    <property type="protein sequence ID" value="MBU2665424.1"/>
    <property type="molecule type" value="Genomic_DNA"/>
</dbReference>
<sequence length="267" mass="27547">MDEMRARFRSLHDAGMFLMPNPWDAGSARILEELGFPALATTSSGLAAALGKADQQVTLDELAAHVRALTTVIAVPLNVDAERCYDDIAETVEALAAAGASGISIEDYDPATGQVETLETGAARVAVAKEACARYGVVLTARAENLLYGHDDLDDTIARLRAYRAAGADVAYAPGLITPQDITRVVAGVPAPINVLALAGTPETAELAELGVRRVSTGGSLAWAAYGALRNAARELLDTGTTTFRAASLAGDEIAAIAARGSAAGGR</sequence>
<evidence type="ECO:0000313" key="1">
    <source>
        <dbReference type="EMBL" id="MBU2665424.1"/>
    </source>
</evidence>
<dbReference type="SUPFAM" id="SSF51621">
    <property type="entry name" value="Phosphoenolpyruvate/pyruvate domain"/>
    <property type="match status" value="1"/>
</dbReference>
<keyword evidence="2" id="KW-1185">Reference proteome</keyword>
<keyword evidence="1" id="KW-0456">Lyase</keyword>
<accession>A0ABS5YPP5</accession>
<dbReference type="PANTHER" id="PTHR42905:SF16">
    <property type="entry name" value="CARBOXYPHOSPHONOENOLPYRUVATE PHOSPHONOMUTASE-LIKE PROTEIN (AFU_ORTHOLOGUE AFUA_5G07230)"/>
    <property type="match status" value="1"/>
</dbReference>
<dbReference type="Proteomes" id="UP001519654">
    <property type="component" value="Unassembled WGS sequence"/>
</dbReference>
<dbReference type="Gene3D" id="6.10.250.2750">
    <property type="match status" value="1"/>
</dbReference>
<dbReference type="CDD" id="cd00377">
    <property type="entry name" value="ICL_PEPM"/>
    <property type="match status" value="1"/>
</dbReference>
<dbReference type="InterPro" id="IPR015813">
    <property type="entry name" value="Pyrv/PenolPyrv_kinase-like_dom"/>
</dbReference>
<name>A0ABS5YPP5_9ACTN</name>
<dbReference type="InterPro" id="IPR040442">
    <property type="entry name" value="Pyrv_kinase-like_dom_sf"/>
</dbReference>
<reference evidence="1 2" key="1">
    <citation type="submission" date="2021-06" db="EMBL/GenBank/DDBJ databases">
        <title>Actinoplanes lichenicola sp. nov., and Actinoplanes ovalisporus sp. nov., isolated from lichen in Thailand.</title>
        <authorList>
            <person name="Saeng-In P."/>
            <person name="Kanchanasin P."/>
            <person name="Yuki M."/>
            <person name="Kudo T."/>
            <person name="Ohkuma M."/>
            <person name="Phongsopitanun W."/>
            <person name="Tanasupawat S."/>
        </authorList>
    </citation>
    <scope>NUCLEOTIDE SEQUENCE [LARGE SCALE GENOMIC DNA]</scope>
    <source>
        <strain evidence="1 2">NBRC 110975</strain>
    </source>
</reference>
<dbReference type="InterPro" id="IPR039556">
    <property type="entry name" value="ICL/PEPM"/>
</dbReference>
<dbReference type="Gene3D" id="3.20.20.60">
    <property type="entry name" value="Phosphoenolpyruvate-binding domains"/>
    <property type="match status" value="1"/>
</dbReference>
<gene>
    <name evidence="1" type="ORF">KOI35_18105</name>
</gene>